<accession>K1UD61</accession>
<keyword evidence="2" id="KW-0012">Acyltransferase</keyword>
<keyword evidence="2" id="KW-0449">Lipoprotein</keyword>
<dbReference type="Pfam" id="PF00795">
    <property type="entry name" value="CN_hydrolase"/>
    <property type="match status" value="1"/>
</dbReference>
<dbReference type="Gene3D" id="3.60.110.10">
    <property type="entry name" value="Carbon-nitrogen hydrolase"/>
    <property type="match status" value="1"/>
</dbReference>
<dbReference type="GO" id="GO:0016746">
    <property type="term" value="F:acyltransferase activity"/>
    <property type="evidence" value="ECO:0007669"/>
    <property type="project" value="UniProtKB-KW"/>
</dbReference>
<evidence type="ECO:0000313" key="2">
    <source>
        <dbReference type="EMBL" id="EKC76170.1"/>
    </source>
</evidence>
<dbReference type="EMBL" id="AJWZ01000661">
    <property type="protein sequence ID" value="EKC76170.1"/>
    <property type="molecule type" value="Genomic_DNA"/>
</dbReference>
<dbReference type="PROSITE" id="PS50263">
    <property type="entry name" value="CN_HYDROLASE"/>
    <property type="match status" value="1"/>
</dbReference>
<dbReference type="InterPro" id="IPR003010">
    <property type="entry name" value="C-N_Hydrolase"/>
</dbReference>
<feature type="non-terminal residue" evidence="2">
    <location>
        <position position="44"/>
    </location>
</feature>
<keyword evidence="2" id="KW-0808">Transferase</keyword>
<gene>
    <name evidence="2" type="ORF">OBE_00974</name>
</gene>
<sequence>MISNVKVAAVQMSCSDDREENIAKAERMVRQAASDGANVIPLPE</sequence>
<feature type="domain" description="CN hydrolase" evidence="1">
    <location>
        <begin position="5"/>
        <end position="44"/>
    </location>
</feature>
<reference evidence="2" key="1">
    <citation type="journal article" date="2013" name="Environ. Microbiol.">
        <title>Microbiota from the distal guts of lean and obese adolescents exhibit partial functional redundancy besides clear differences in community structure.</title>
        <authorList>
            <person name="Ferrer M."/>
            <person name="Ruiz A."/>
            <person name="Lanza F."/>
            <person name="Haange S.B."/>
            <person name="Oberbach A."/>
            <person name="Till H."/>
            <person name="Bargiela R."/>
            <person name="Campoy C."/>
            <person name="Segura M.T."/>
            <person name="Richter M."/>
            <person name="von Bergen M."/>
            <person name="Seifert J."/>
            <person name="Suarez A."/>
        </authorList>
    </citation>
    <scope>NUCLEOTIDE SEQUENCE</scope>
</reference>
<organism evidence="2">
    <name type="scientific">human gut metagenome</name>
    <dbReference type="NCBI Taxonomy" id="408170"/>
    <lineage>
        <taxon>unclassified sequences</taxon>
        <taxon>metagenomes</taxon>
        <taxon>organismal metagenomes</taxon>
    </lineage>
</organism>
<dbReference type="AlphaFoldDB" id="K1UD61"/>
<name>K1UD61_9ZZZZ</name>
<dbReference type="InterPro" id="IPR036526">
    <property type="entry name" value="C-N_Hydrolase_sf"/>
</dbReference>
<dbReference type="SUPFAM" id="SSF56317">
    <property type="entry name" value="Carbon-nitrogen hydrolase"/>
    <property type="match status" value="1"/>
</dbReference>
<proteinExistence type="predicted"/>
<comment type="caution">
    <text evidence="2">The sequence shown here is derived from an EMBL/GenBank/DDBJ whole genome shotgun (WGS) entry which is preliminary data.</text>
</comment>
<evidence type="ECO:0000259" key="1">
    <source>
        <dbReference type="PROSITE" id="PS50263"/>
    </source>
</evidence>
<protein>
    <submittedName>
        <fullName evidence="2">Protein containing Nitrilase/cyanide hydratase and apolipoprotein N-acyltransferase domain protein</fullName>
    </submittedName>
</protein>